<organism evidence="4 5">
    <name type="scientific">Vallitalea pronyensis</name>
    <dbReference type="NCBI Taxonomy" id="1348613"/>
    <lineage>
        <taxon>Bacteria</taxon>
        <taxon>Bacillati</taxon>
        <taxon>Bacillota</taxon>
        <taxon>Clostridia</taxon>
        <taxon>Lachnospirales</taxon>
        <taxon>Vallitaleaceae</taxon>
        <taxon>Vallitalea</taxon>
    </lineage>
</organism>
<feature type="chain" id="PRO_5039246684" evidence="2">
    <location>
        <begin position="22"/>
        <end position="1289"/>
    </location>
</feature>
<evidence type="ECO:0000256" key="1">
    <source>
        <dbReference type="SAM" id="MobiDB-lite"/>
    </source>
</evidence>
<dbReference type="Gene3D" id="2.60.120.200">
    <property type="match status" value="1"/>
</dbReference>
<evidence type="ECO:0000313" key="5">
    <source>
        <dbReference type="Proteomes" id="UP000683246"/>
    </source>
</evidence>
<feature type="signal peptide" evidence="2">
    <location>
        <begin position="1"/>
        <end position="21"/>
    </location>
</feature>
<dbReference type="RefSeq" id="WP_212696059.1">
    <property type="nucleotide sequence ID" value="NZ_CP058649.1"/>
</dbReference>
<feature type="compositionally biased region" description="Acidic residues" evidence="1">
    <location>
        <begin position="826"/>
        <end position="855"/>
    </location>
</feature>
<dbReference type="KEGG" id="vpy:HZI73_24995"/>
<dbReference type="Gene3D" id="2.60.40.2700">
    <property type="match status" value="2"/>
</dbReference>
<gene>
    <name evidence="4" type="ORF">HZI73_24995</name>
</gene>
<name>A0A8J8MPV0_9FIRM</name>
<dbReference type="InterPro" id="IPR033803">
    <property type="entry name" value="CBD-like_Golvesin-Xly"/>
</dbReference>
<dbReference type="GO" id="GO:0005975">
    <property type="term" value="P:carbohydrate metabolic process"/>
    <property type="evidence" value="ECO:0007669"/>
    <property type="project" value="InterPro"/>
</dbReference>
<dbReference type="Proteomes" id="UP000683246">
    <property type="component" value="Chromosome"/>
</dbReference>
<evidence type="ECO:0000259" key="3">
    <source>
        <dbReference type="PROSITE" id="PS51762"/>
    </source>
</evidence>
<feature type="region of interest" description="Disordered" evidence="1">
    <location>
        <begin position="820"/>
        <end position="859"/>
    </location>
</feature>
<dbReference type="Pfam" id="PF00722">
    <property type="entry name" value="Glyco_hydro_16"/>
    <property type="match status" value="1"/>
</dbReference>
<protein>
    <submittedName>
        <fullName evidence="4">Family 16 glycosylhydrolase</fullName>
    </submittedName>
</protein>
<sequence length="1289" mass="143635">MIKKMMVRTLGLILVLNQLSGFNMEVNAQASPNSVERNQVTPIITTTEINNVSDSGEITVDTSIYANDVESVKGKTVTFVVKENSVVLDTIYADNQIITGTEGIREDSGQYYYDIPVTFYSSRIGLADEDITYTVTVGVDDQTAETTIVVKNTWNPNLPTAVIIDNVDEGFTSAPTVTFGVSTTGGSTFPTRHGVNHLYSKSADGYGRWTPTLEPGSYRVLLNRLIHSGNTTKATATVVAGGETHTQDVNLASGNHGYMNLGIYTFTGSGDEYLELHNDSSVRQLRLDSAKFVVDLPAPPQATELVVEPKTESYSVKDTLVCGYDYSDDNGDVEAGSQYRLLRATHLASKNWELITSGTVTGNDDLHYVLASGDEGHYIKLEITPKNNSATYPNGYTRSYVVGKLVAPALPEAAPVATHVNIQGDPFLLSRINGSYTYTDVNNDKEDGTTFEWVTSDSNTVDAEWTVVKSGETLDNKLMQYITANGDCGKYIKLRITPKNKATQLSVGDMVESNVIGPIDSTYIIDNASLKNYYESENFGSSSYGGKSYQGSHRWNQIKGVHCKWYMTGTLVGEYKVSYYYPAYHDNNVLMPGIEIGSGNNVQHSGLLDFTGFTSENNGTWIELGTFKFRPDEEAYVKLINTTGKVIRADAVKFERMGDYDVLPDIKNLQFGGSLAPGHTLKGTYDYMDINGDLEDGTTYKWLRGEHKNTDQWVEVGAGTTTAMDTITYTLQQEDRHQYIKLVVTPQNANGVGASDEVMMGPVAENDQAPEARAVTLNGKPWIDYTLTATYDYYDANFDSEGESMYAWYYTDDYDEIEKHEQKDDKEDDDDDDEDEDDDDDDDEDDEDDDDDDDNDKTSGWVLIESGLVHSLEDITKVITSDYKDKYIKVGITPKNEQLNGHGEEVFSQVIGPFKKQIVKPQLAHVHVTGQMVNAENIKGVAIDGKIEAAYTYTHELNYNENLDATQYQWYVGNTANGAFEKISGATSPTFTPTEEVAGRYIKLSVIAASVDGQISDEVFSEALPVNWRLAFVDEFDYVAVDGYSANLTDKWIVDSAHRVLGNPVTHSARIPENVEVSDGLFKIHTRKEHLDKYPFEHTWTTGNVMTRETMMKYGYYEASYKLAEATGLNQSFWAMTQNGLYESPKFLELDFNEGHYPYELSTNLHWHGKDENGKPLRLTNHHMYYPLGTGEATFGNQFVKIGGMLRENNGIDPWDSPENSDTYQVFVNDELIRSTKSIPYDPDFLKIYLSVAVLPGFAGYLDEEAADGSIMEVDYVRYYTPIDMLENK</sequence>
<dbReference type="PROSITE" id="PS51762">
    <property type="entry name" value="GH16_2"/>
    <property type="match status" value="1"/>
</dbReference>
<feature type="domain" description="GH16" evidence="3">
    <location>
        <begin position="1009"/>
        <end position="1285"/>
    </location>
</feature>
<evidence type="ECO:0000313" key="4">
    <source>
        <dbReference type="EMBL" id="QUI25357.1"/>
    </source>
</evidence>
<dbReference type="EMBL" id="CP058649">
    <property type="protein sequence ID" value="QUI25357.1"/>
    <property type="molecule type" value="Genomic_DNA"/>
</dbReference>
<keyword evidence="5" id="KW-1185">Reference proteome</keyword>
<dbReference type="GO" id="GO:0004553">
    <property type="term" value="F:hydrolase activity, hydrolyzing O-glycosyl compounds"/>
    <property type="evidence" value="ECO:0007669"/>
    <property type="project" value="InterPro"/>
</dbReference>
<evidence type="ECO:0000256" key="2">
    <source>
        <dbReference type="SAM" id="SignalP"/>
    </source>
</evidence>
<accession>A0A8J8MPV0</accession>
<dbReference type="CDD" id="cd00413">
    <property type="entry name" value="Glyco_hydrolase_16"/>
    <property type="match status" value="1"/>
</dbReference>
<dbReference type="SUPFAM" id="SSF49899">
    <property type="entry name" value="Concanavalin A-like lectins/glucanases"/>
    <property type="match status" value="1"/>
</dbReference>
<dbReference type="Pfam" id="PF25275">
    <property type="entry name" value="Golvesin_C"/>
    <property type="match status" value="1"/>
</dbReference>
<proteinExistence type="predicted"/>
<dbReference type="InterPro" id="IPR000757">
    <property type="entry name" value="Beta-glucanase-like"/>
</dbReference>
<reference evidence="4" key="1">
    <citation type="submission" date="2020-07" db="EMBL/GenBank/DDBJ databases">
        <title>Vallitalea pronyensis genome.</title>
        <authorList>
            <person name="Postec A."/>
        </authorList>
    </citation>
    <scope>NUCLEOTIDE SEQUENCE</scope>
    <source>
        <strain evidence="4">FatNI3</strain>
    </source>
</reference>
<dbReference type="InterPro" id="IPR013320">
    <property type="entry name" value="ConA-like_dom_sf"/>
</dbReference>
<keyword evidence="2" id="KW-0732">Signal</keyword>